<proteinExistence type="predicted"/>
<evidence type="ECO:0000256" key="3">
    <source>
        <dbReference type="ARBA" id="ARBA00022989"/>
    </source>
</evidence>
<evidence type="ECO:0000313" key="7">
    <source>
        <dbReference type="Proteomes" id="UP000694844"/>
    </source>
</evidence>
<keyword evidence="3 5" id="KW-1133">Transmembrane helix</keyword>
<evidence type="ECO:0000256" key="4">
    <source>
        <dbReference type="ARBA" id="ARBA00023136"/>
    </source>
</evidence>
<dbReference type="GeneID" id="111129760"/>
<dbReference type="KEGG" id="cvn:111129760"/>
<dbReference type="AlphaFoldDB" id="A0A8B8DVM0"/>
<dbReference type="PANTHER" id="PTHR23507:SF1">
    <property type="entry name" value="FI18259P1-RELATED"/>
    <property type="match status" value="1"/>
</dbReference>
<feature type="transmembrane region" description="Helical" evidence="5">
    <location>
        <begin position="594"/>
        <end position="615"/>
    </location>
</feature>
<accession>A0A8B8DVM0</accession>
<feature type="transmembrane region" description="Helical" evidence="5">
    <location>
        <begin position="899"/>
        <end position="922"/>
    </location>
</feature>
<dbReference type="GO" id="GO:0016020">
    <property type="term" value="C:membrane"/>
    <property type="evidence" value="ECO:0007669"/>
    <property type="project" value="UniProtKB-SubCell"/>
</dbReference>
<protein>
    <submittedName>
        <fullName evidence="8">Uncharacterized protein LOC111129760</fullName>
    </submittedName>
</protein>
<evidence type="ECO:0000256" key="5">
    <source>
        <dbReference type="SAM" id="Phobius"/>
    </source>
</evidence>
<feature type="transmembrane region" description="Helical" evidence="5">
    <location>
        <begin position="715"/>
        <end position="736"/>
    </location>
</feature>
<feature type="transmembrane region" description="Helical" evidence="5">
    <location>
        <begin position="86"/>
        <end position="105"/>
    </location>
</feature>
<feature type="transmembrane region" description="Helical" evidence="5">
    <location>
        <begin position="686"/>
        <end position="709"/>
    </location>
</feature>
<dbReference type="InterPro" id="IPR011701">
    <property type="entry name" value="MFS"/>
</dbReference>
<reference evidence="8" key="1">
    <citation type="submission" date="2025-08" db="UniProtKB">
        <authorList>
            <consortium name="RefSeq"/>
        </authorList>
    </citation>
    <scope>IDENTIFICATION</scope>
    <source>
        <tissue evidence="8">Whole sample</tissue>
    </source>
</reference>
<comment type="subcellular location">
    <subcellularLocation>
        <location evidence="1">Membrane</location>
        <topology evidence="1">Multi-pass membrane protein</topology>
    </subcellularLocation>
</comment>
<dbReference type="InterPro" id="IPR036259">
    <property type="entry name" value="MFS_trans_sf"/>
</dbReference>
<feature type="transmembrane region" description="Helical" evidence="5">
    <location>
        <begin position="12"/>
        <end position="31"/>
    </location>
</feature>
<dbReference type="Pfam" id="PF07690">
    <property type="entry name" value="MFS_1"/>
    <property type="match status" value="2"/>
</dbReference>
<organism evidence="7 8">
    <name type="scientific">Crassostrea virginica</name>
    <name type="common">Eastern oyster</name>
    <dbReference type="NCBI Taxonomy" id="6565"/>
    <lineage>
        <taxon>Eukaryota</taxon>
        <taxon>Metazoa</taxon>
        <taxon>Spiralia</taxon>
        <taxon>Lophotrochozoa</taxon>
        <taxon>Mollusca</taxon>
        <taxon>Bivalvia</taxon>
        <taxon>Autobranchia</taxon>
        <taxon>Pteriomorphia</taxon>
        <taxon>Ostreida</taxon>
        <taxon>Ostreoidea</taxon>
        <taxon>Ostreidae</taxon>
        <taxon>Crassostrea</taxon>
    </lineage>
</organism>
<name>A0A8B8DVM0_CRAVI</name>
<evidence type="ECO:0000259" key="6">
    <source>
        <dbReference type="PROSITE" id="PS50850"/>
    </source>
</evidence>
<feature type="transmembrane region" description="Helical" evidence="5">
    <location>
        <begin position="775"/>
        <end position="799"/>
    </location>
</feature>
<dbReference type="InterPro" id="IPR020846">
    <property type="entry name" value="MFS_dom"/>
</dbReference>
<keyword evidence="4 5" id="KW-0472">Membrane</keyword>
<feature type="transmembrane region" description="Helical" evidence="5">
    <location>
        <begin position="841"/>
        <end position="859"/>
    </location>
</feature>
<sequence>MTKTNSSEDSGSLRTFVPLCIATFFLFSSYVNGVHTASGYTFETFWEQRFPNQSDVNSTQRSHCDSNTTSQAYQDGELVQKSVARWSVYISLAQGVPLIFTSLLFSSLSDTLGRKPFLYLGAFGMCIKQLLMTLAIFCRWNVYLFAPFTLIEGICGSWVAQLAIAMCVISDLTSAGKSRSFFIAVFSFVYGFGSSLGTFLSGYVVTLFGHDYSMAVSSGLAVSSVVVTFFVPETLASSNKRQNHNTGKDHKNKFTCLGNCQEIMKFYTKDDTNNPDSLRWKFITAISAFIFIKIARLGAFSMEAYYLLGSPYCFSSEKISVFETVKEGFSEMFMLVGIKAMHKCFMDEGIALLSNISSIAQFILFGIGSKELYLDIAVVVGSMGMASVPMIQGIMSRMTPPHKQGAMFGSLAVAENICNLSSNVIGGAVYSETVGFYRGTAYLVFAGFLFLGLICLMFLVKDSKKNYNRREYTVIIQETESETERHGESEEEKERERERVCVKVVTAQISAMEVRETEEGYLRKFIPLCIVEFFFFLAYIMGFFIATEYGHEIFSDSNHTKTNTSDKSHCDRNTSSASFIHEQQVQKEVSNWNVYIFIAQGVPLILASVVFAPLSDRVGRKIFLFIGVSGVCVKQLLMTLAIAFKWNLYLFIPFTIIEGCTGSWVVFLAITFSMMSDISSGQSRSFLIATISFVLGVGFSVGNFLPGYAISAVGYMYSMAISCSICFLSVVGMCFVSETLPPSRRSTARFYCLHNFKEILQFYTKNDNSSDQWKYILGLLAFSFVMLARLGTSFELLFLINAPFCFDPIKISVFETLKSILSEVVILVGIKLFQKCFRDEIIAFIGTISSLANFILFGLAPSEEYLYIGALIGSVGMCSIPMIRAVMSKMTSPEKQGTLFGSIAIAENICNLIGSVLGGAIYSATVSFYRGMAYLVLAGCIFIALILLLCLVLLNRGERRKEDYRIIPTSEPINC</sequence>
<feature type="transmembrane region" description="Helical" evidence="5">
    <location>
        <begin position="525"/>
        <end position="546"/>
    </location>
</feature>
<feature type="transmembrane region" description="Helical" evidence="5">
    <location>
        <begin position="934"/>
        <end position="954"/>
    </location>
</feature>
<feature type="domain" description="Major facilitator superfamily (MFS) profile" evidence="6">
    <location>
        <begin position="534"/>
        <end position="956"/>
    </location>
</feature>
<dbReference type="RefSeq" id="XP_022331935.1">
    <property type="nucleotide sequence ID" value="XM_022476227.1"/>
</dbReference>
<feature type="transmembrane region" description="Helical" evidence="5">
    <location>
        <begin position="650"/>
        <end position="674"/>
    </location>
</feature>
<keyword evidence="7" id="KW-1185">Reference proteome</keyword>
<feature type="transmembrane region" description="Helical" evidence="5">
    <location>
        <begin position="622"/>
        <end position="644"/>
    </location>
</feature>
<feature type="transmembrane region" description="Helical" evidence="5">
    <location>
        <begin position="442"/>
        <end position="460"/>
    </location>
</feature>
<keyword evidence="2 5" id="KW-0812">Transmembrane</keyword>
<evidence type="ECO:0000256" key="2">
    <source>
        <dbReference type="ARBA" id="ARBA00022692"/>
    </source>
</evidence>
<feature type="transmembrane region" description="Helical" evidence="5">
    <location>
        <begin position="349"/>
        <end position="367"/>
    </location>
</feature>
<feature type="transmembrane region" description="Helical" evidence="5">
    <location>
        <begin position="865"/>
        <end position="887"/>
    </location>
</feature>
<gene>
    <name evidence="8" type="primary">LOC111129760</name>
</gene>
<feature type="transmembrane region" description="Helical" evidence="5">
    <location>
        <begin position="117"/>
        <end position="137"/>
    </location>
</feature>
<dbReference type="OrthoDB" id="6147058at2759"/>
<dbReference type="PANTHER" id="PTHR23507">
    <property type="entry name" value="ZGC:174356"/>
    <property type="match status" value="1"/>
</dbReference>
<evidence type="ECO:0000256" key="1">
    <source>
        <dbReference type="ARBA" id="ARBA00004141"/>
    </source>
</evidence>
<feature type="transmembrane region" description="Helical" evidence="5">
    <location>
        <begin position="373"/>
        <end position="394"/>
    </location>
</feature>
<dbReference type="PROSITE" id="PS50850">
    <property type="entry name" value="MFS"/>
    <property type="match status" value="1"/>
</dbReference>
<dbReference type="SUPFAM" id="SSF103473">
    <property type="entry name" value="MFS general substrate transporter"/>
    <property type="match status" value="2"/>
</dbReference>
<dbReference type="GO" id="GO:0022857">
    <property type="term" value="F:transmembrane transporter activity"/>
    <property type="evidence" value="ECO:0007669"/>
    <property type="project" value="InterPro"/>
</dbReference>
<dbReference type="Gene3D" id="1.20.1250.20">
    <property type="entry name" value="MFS general substrate transporter like domains"/>
    <property type="match status" value="3"/>
</dbReference>
<feature type="transmembrane region" description="Helical" evidence="5">
    <location>
        <begin position="143"/>
        <end position="169"/>
    </location>
</feature>
<evidence type="ECO:0000313" key="8">
    <source>
        <dbReference type="RefSeq" id="XP_022331935.1"/>
    </source>
</evidence>
<feature type="transmembrane region" description="Helical" evidence="5">
    <location>
        <begin position="212"/>
        <end position="231"/>
    </location>
</feature>
<dbReference type="Proteomes" id="UP000694844">
    <property type="component" value="Chromosome 4"/>
</dbReference>
<feature type="transmembrane region" description="Helical" evidence="5">
    <location>
        <begin position="181"/>
        <end position="206"/>
    </location>
</feature>
<feature type="transmembrane region" description="Helical" evidence="5">
    <location>
        <begin position="811"/>
        <end position="829"/>
    </location>
</feature>